<keyword evidence="2" id="KW-1185">Reference proteome</keyword>
<accession>A0A1X9SHF9</accession>
<dbReference type="Proteomes" id="UP000226045">
    <property type="component" value="Segment"/>
</dbReference>
<evidence type="ECO:0000313" key="2">
    <source>
        <dbReference type="Proteomes" id="UP000226045"/>
    </source>
</evidence>
<reference evidence="1 2" key="1">
    <citation type="submission" date="2017-04" db="EMBL/GenBank/DDBJ databases">
        <title>The genome sequence of mycobacteriophage Shandong1.</title>
        <authorList>
            <person name="Fan X."/>
            <person name="Zhao Z."/>
            <person name="Zhao K."/>
            <person name="Song S."/>
            <person name="Li J."/>
            <person name="Xie J."/>
        </authorList>
    </citation>
    <scope>NUCLEOTIDE SEQUENCE [LARGE SCALE GENOMIC DNA]</scope>
</reference>
<proteinExistence type="predicted"/>
<name>A0A1X9SHF9_9CAUD</name>
<dbReference type="EMBL" id="KY945355">
    <property type="protein sequence ID" value="ARQ95440.1"/>
    <property type="molecule type" value="Genomic_DNA"/>
</dbReference>
<sequence length="84" mass="9314">MIAVIAQRVEVARSIARKLRIPERDVVHMSARTVRNAARGHVLDALVLDDDAELTEADLDVLAPAMARGCEVFRLQRISLPPPF</sequence>
<protein>
    <submittedName>
        <fullName evidence="1">Uncharacterized protein</fullName>
    </submittedName>
</protein>
<organism evidence="1 2">
    <name type="scientific">Mycobacterium phage Shandong1</name>
    <dbReference type="NCBI Taxonomy" id="1983447"/>
    <lineage>
        <taxon>Viruses</taxon>
        <taxon>Duplodnaviria</taxon>
        <taxon>Heunggongvirae</taxon>
        <taxon>Uroviricota</taxon>
        <taxon>Caudoviricetes</taxon>
        <taxon>Weiservirinae</taxon>
        <taxon>Unicornvirus</taxon>
        <taxon>Unicornvirus shandong1</taxon>
    </lineage>
</organism>
<dbReference type="GeneID" id="60323007"/>
<dbReference type="KEGG" id="vg:60323007"/>
<dbReference type="RefSeq" id="YP_009951473.1">
    <property type="nucleotide sequence ID" value="NC_051602.1"/>
</dbReference>
<evidence type="ECO:0000313" key="1">
    <source>
        <dbReference type="EMBL" id="ARQ95440.1"/>
    </source>
</evidence>